<dbReference type="Gene3D" id="3.40.1190.10">
    <property type="entry name" value="Mur-like, catalytic domain"/>
    <property type="match status" value="1"/>
</dbReference>
<evidence type="ECO:0000256" key="5">
    <source>
        <dbReference type="ARBA" id="ARBA00022741"/>
    </source>
</evidence>
<keyword evidence="7 8" id="KW-0573">Peptidoglycan synthesis</keyword>
<comment type="subcellular location">
    <subcellularLocation>
        <location evidence="1 7 8">Cytoplasm</location>
    </subcellularLocation>
</comment>
<evidence type="ECO:0000259" key="10">
    <source>
        <dbReference type="Pfam" id="PF08245"/>
    </source>
</evidence>
<dbReference type="GO" id="GO:0009252">
    <property type="term" value="P:peptidoglycan biosynthetic process"/>
    <property type="evidence" value="ECO:0007669"/>
    <property type="project" value="UniProtKB-UniRule"/>
</dbReference>
<keyword evidence="6 7" id="KW-0067">ATP-binding</keyword>
<dbReference type="GO" id="GO:0008360">
    <property type="term" value="P:regulation of cell shape"/>
    <property type="evidence" value="ECO:0007669"/>
    <property type="project" value="UniProtKB-KW"/>
</dbReference>
<dbReference type="EC" id="6.3.2.9" evidence="7 8"/>
<evidence type="ECO:0000313" key="12">
    <source>
        <dbReference type="Proteomes" id="UP000243807"/>
    </source>
</evidence>
<feature type="domain" description="Mur ligase C-terminal" evidence="9">
    <location>
        <begin position="314"/>
        <end position="426"/>
    </location>
</feature>
<evidence type="ECO:0000256" key="8">
    <source>
        <dbReference type="RuleBase" id="RU003664"/>
    </source>
</evidence>
<gene>
    <name evidence="7" type="primary">murD</name>
    <name evidence="11" type="ORF">BW247_02710</name>
</gene>
<feature type="domain" description="Mur ligase central" evidence="10">
    <location>
        <begin position="119"/>
        <end position="291"/>
    </location>
</feature>
<evidence type="ECO:0000256" key="2">
    <source>
        <dbReference type="ARBA" id="ARBA00004752"/>
    </source>
</evidence>
<comment type="function">
    <text evidence="7 8">Cell wall formation. Catalyzes the addition of glutamate to the nucleotide precursor UDP-N-acetylmuramoyl-L-alanine (UMA).</text>
</comment>
<dbReference type="Proteomes" id="UP000243807">
    <property type="component" value="Chromosome"/>
</dbReference>
<dbReference type="Pfam" id="PF08245">
    <property type="entry name" value="Mur_ligase_M"/>
    <property type="match status" value="1"/>
</dbReference>
<evidence type="ECO:0000256" key="7">
    <source>
        <dbReference type="HAMAP-Rule" id="MF_00639"/>
    </source>
</evidence>
<dbReference type="NCBIfam" id="TIGR01087">
    <property type="entry name" value="murD"/>
    <property type="match status" value="1"/>
</dbReference>
<dbReference type="GO" id="GO:0071555">
    <property type="term" value="P:cell wall organization"/>
    <property type="evidence" value="ECO:0007669"/>
    <property type="project" value="UniProtKB-KW"/>
</dbReference>
<evidence type="ECO:0000313" key="11">
    <source>
        <dbReference type="EMBL" id="APZ44507.1"/>
    </source>
</evidence>
<dbReference type="UniPathway" id="UPA00219"/>
<dbReference type="SUPFAM" id="SSF53244">
    <property type="entry name" value="MurD-like peptide ligases, peptide-binding domain"/>
    <property type="match status" value="1"/>
</dbReference>
<dbReference type="GO" id="GO:0008764">
    <property type="term" value="F:UDP-N-acetylmuramoylalanine-D-glutamate ligase activity"/>
    <property type="evidence" value="ECO:0007669"/>
    <property type="project" value="UniProtKB-UniRule"/>
</dbReference>
<dbReference type="AlphaFoldDB" id="A0A1P8UKY2"/>
<proteinExistence type="inferred from homology"/>
<keyword evidence="7 8" id="KW-0961">Cell wall biogenesis/degradation</keyword>
<keyword evidence="3 7" id="KW-0963">Cytoplasm</keyword>
<evidence type="ECO:0000259" key="9">
    <source>
        <dbReference type="Pfam" id="PF02875"/>
    </source>
</evidence>
<dbReference type="STRING" id="1765967.BW247_02710"/>
<dbReference type="GO" id="GO:0051301">
    <property type="term" value="P:cell division"/>
    <property type="evidence" value="ECO:0007669"/>
    <property type="project" value="UniProtKB-KW"/>
</dbReference>
<dbReference type="SUPFAM" id="SSF53623">
    <property type="entry name" value="MurD-like peptide ligases, catalytic domain"/>
    <property type="match status" value="1"/>
</dbReference>
<dbReference type="OrthoDB" id="9809796at2"/>
<keyword evidence="7 8" id="KW-0131">Cell cycle</keyword>
<keyword evidence="4 7" id="KW-0436">Ligase</keyword>
<comment type="pathway">
    <text evidence="2 7 8">Cell wall biogenesis; peptidoglycan biosynthesis.</text>
</comment>
<protein>
    <recommendedName>
        <fullName evidence="7 8">UDP-N-acetylmuramoylalanine--D-glutamate ligase</fullName>
        <ecNumber evidence="7 8">6.3.2.9</ecNumber>
    </recommendedName>
    <alternativeName>
        <fullName evidence="7">D-glutamic acid-adding enzyme</fullName>
    </alternativeName>
    <alternativeName>
        <fullName evidence="7">UDP-N-acetylmuramoyl-L-alanyl-D-glutamate synthetase</fullName>
    </alternativeName>
</protein>
<feature type="binding site" evidence="7">
    <location>
        <begin position="121"/>
        <end position="127"/>
    </location>
    <ligand>
        <name>ATP</name>
        <dbReference type="ChEBI" id="CHEBI:30616"/>
    </ligand>
</feature>
<organism evidence="11 12">
    <name type="scientific">Acidihalobacter ferrooxydans</name>
    <dbReference type="NCBI Taxonomy" id="1765967"/>
    <lineage>
        <taxon>Bacteria</taxon>
        <taxon>Pseudomonadati</taxon>
        <taxon>Pseudomonadota</taxon>
        <taxon>Gammaproteobacteria</taxon>
        <taxon>Chromatiales</taxon>
        <taxon>Ectothiorhodospiraceae</taxon>
        <taxon>Acidihalobacter</taxon>
    </lineage>
</organism>
<name>A0A1P8UKY2_9GAMM</name>
<keyword evidence="7 8" id="KW-0132">Cell division</keyword>
<evidence type="ECO:0000256" key="1">
    <source>
        <dbReference type="ARBA" id="ARBA00004496"/>
    </source>
</evidence>
<dbReference type="KEGG" id="afy:BW247_02710"/>
<dbReference type="Gene3D" id="3.40.50.720">
    <property type="entry name" value="NAD(P)-binding Rossmann-like Domain"/>
    <property type="match status" value="1"/>
</dbReference>
<dbReference type="InterPro" id="IPR036565">
    <property type="entry name" value="Mur-like_cat_sf"/>
</dbReference>
<evidence type="ECO:0000256" key="3">
    <source>
        <dbReference type="ARBA" id="ARBA00022490"/>
    </source>
</evidence>
<dbReference type="PANTHER" id="PTHR43692">
    <property type="entry name" value="UDP-N-ACETYLMURAMOYLALANINE--D-GLUTAMATE LIGASE"/>
    <property type="match status" value="1"/>
</dbReference>
<sequence>MCVDDKLQPLPRLDNLVVGLGATGLSVARHLAARGENFAVVDSRAQPPGLAALQRELQPDEVYFGSFDRRLFLRAKRLIVSPGVSLSSPAIAEARAAGAEVIGDVELFARLNRAPVVAITGSNGKSTVTTLLGAMAQTAQWNVAVGGNLGTPALDLLSEQPQDLVVLELSSFQLEAIESLAPRAAVVLNLSPDHMDRYASFEAYAQAKGRIYAKAEHCVVNREDRPAAALSGHRDCVSFGLDEPQREHDYGLRQHAGAQWFVRGSRPLLPVAGLRIAGRHNLANALAALALGEAAGLPLAAMLDAVRNFPGLPHRCQWIGTRDGVDWFDDSKGTNVGATVAAVAGLEGTLVLLAGGQGKGQDFTPLRDTLAGRARAVVLLGEAAPELRKVLAGVTELIDAADMESAVSAAQAAAQPGDRVLLSPACASLDMFTNYVARGEAFVKAFRSLRS</sequence>
<reference evidence="11 12" key="1">
    <citation type="submission" date="2017-01" db="EMBL/GenBank/DDBJ databases">
        <title>Draft sequence of Acidihalobacter ferrooxidans strain DSM 14175 (strain V8).</title>
        <authorList>
            <person name="Khaleque H.N."/>
            <person name="Ramsay J.P."/>
            <person name="Murphy R.J.T."/>
            <person name="Kaksonen A.H."/>
            <person name="Boxall N.J."/>
            <person name="Watkin E.L.J."/>
        </authorList>
    </citation>
    <scope>NUCLEOTIDE SEQUENCE [LARGE SCALE GENOMIC DNA]</scope>
    <source>
        <strain evidence="11 12">V8</strain>
    </source>
</reference>
<dbReference type="Gene3D" id="3.90.190.20">
    <property type="entry name" value="Mur ligase, C-terminal domain"/>
    <property type="match status" value="1"/>
</dbReference>
<dbReference type="GO" id="GO:0005524">
    <property type="term" value="F:ATP binding"/>
    <property type="evidence" value="ECO:0007669"/>
    <property type="project" value="UniProtKB-UniRule"/>
</dbReference>
<dbReference type="InterPro" id="IPR005762">
    <property type="entry name" value="MurD"/>
</dbReference>
<dbReference type="InterPro" id="IPR004101">
    <property type="entry name" value="Mur_ligase_C"/>
</dbReference>
<dbReference type="HAMAP" id="MF_00639">
    <property type="entry name" value="MurD"/>
    <property type="match status" value="1"/>
</dbReference>
<keyword evidence="7 8" id="KW-0133">Cell shape</keyword>
<keyword evidence="12" id="KW-1185">Reference proteome</keyword>
<accession>A0A1P8UKY2</accession>
<dbReference type="EMBL" id="CP019434">
    <property type="protein sequence ID" value="APZ44507.1"/>
    <property type="molecule type" value="Genomic_DNA"/>
</dbReference>
<dbReference type="PANTHER" id="PTHR43692:SF1">
    <property type="entry name" value="UDP-N-ACETYLMURAMOYLALANINE--D-GLUTAMATE LIGASE"/>
    <property type="match status" value="1"/>
</dbReference>
<dbReference type="SUPFAM" id="SSF51984">
    <property type="entry name" value="MurCD N-terminal domain"/>
    <property type="match status" value="1"/>
</dbReference>
<comment type="similarity">
    <text evidence="7">Belongs to the MurCDEF family.</text>
</comment>
<evidence type="ECO:0000256" key="4">
    <source>
        <dbReference type="ARBA" id="ARBA00022598"/>
    </source>
</evidence>
<dbReference type="GO" id="GO:0005737">
    <property type="term" value="C:cytoplasm"/>
    <property type="evidence" value="ECO:0007669"/>
    <property type="project" value="UniProtKB-SubCell"/>
</dbReference>
<dbReference type="InterPro" id="IPR036615">
    <property type="entry name" value="Mur_ligase_C_dom_sf"/>
</dbReference>
<dbReference type="InterPro" id="IPR013221">
    <property type="entry name" value="Mur_ligase_cen"/>
</dbReference>
<dbReference type="Pfam" id="PF02875">
    <property type="entry name" value="Mur_ligase_C"/>
    <property type="match status" value="1"/>
</dbReference>
<comment type="catalytic activity">
    <reaction evidence="7 8">
        <text>UDP-N-acetyl-alpha-D-muramoyl-L-alanine + D-glutamate + ATP = UDP-N-acetyl-alpha-D-muramoyl-L-alanyl-D-glutamate + ADP + phosphate + H(+)</text>
        <dbReference type="Rhea" id="RHEA:16429"/>
        <dbReference type="ChEBI" id="CHEBI:15378"/>
        <dbReference type="ChEBI" id="CHEBI:29986"/>
        <dbReference type="ChEBI" id="CHEBI:30616"/>
        <dbReference type="ChEBI" id="CHEBI:43474"/>
        <dbReference type="ChEBI" id="CHEBI:83898"/>
        <dbReference type="ChEBI" id="CHEBI:83900"/>
        <dbReference type="ChEBI" id="CHEBI:456216"/>
        <dbReference type="EC" id="6.3.2.9"/>
    </reaction>
</comment>
<keyword evidence="5 7" id="KW-0547">Nucleotide-binding</keyword>
<dbReference type="Pfam" id="PF21799">
    <property type="entry name" value="MurD-like_N"/>
    <property type="match status" value="1"/>
</dbReference>
<evidence type="ECO:0000256" key="6">
    <source>
        <dbReference type="ARBA" id="ARBA00022840"/>
    </source>
</evidence>